<protein>
    <submittedName>
        <fullName evidence="5">DNA-binding winged helix-turn-helix (WHTH) protein</fullName>
    </submittedName>
</protein>
<dbReference type="SMART" id="SM00862">
    <property type="entry name" value="Trans_reg_C"/>
    <property type="match status" value="1"/>
</dbReference>
<dbReference type="InterPro" id="IPR019734">
    <property type="entry name" value="TPR_rpt"/>
</dbReference>
<keyword evidence="3" id="KW-0472">Membrane</keyword>
<dbReference type="SMART" id="SM00028">
    <property type="entry name" value="TPR"/>
    <property type="match status" value="2"/>
</dbReference>
<dbReference type="Pfam" id="PF13181">
    <property type="entry name" value="TPR_8"/>
    <property type="match status" value="1"/>
</dbReference>
<organism evidence="5 6">
    <name type="scientific">Bradyrhizobium stylosanthis</name>
    <dbReference type="NCBI Taxonomy" id="1803665"/>
    <lineage>
        <taxon>Bacteria</taxon>
        <taxon>Pseudomonadati</taxon>
        <taxon>Pseudomonadota</taxon>
        <taxon>Alphaproteobacteria</taxon>
        <taxon>Hyphomicrobiales</taxon>
        <taxon>Nitrobacteraceae</taxon>
        <taxon>Bradyrhizobium</taxon>
    </lineage>
</organism>
<evidence type="ECO:0000313" key="6">
    <source>
        <dbReference type="Proteomes" id="UP000319949"/>
    </source>
</evidence>
<evidence type="ECO:0000256" key="2">
    <source>
        <dbReference type="PROSITE-ProRule" id="PRU01091"/>
    </source>
</evidence>
<proteinExistence type="predicted"/>
<keyword evidence="1 2" id="KW-0238">DNA-binding</keyword>
<reference evidence="5 6" key="1">
    <citation type="submission" date="2019-06" db="EMBL/GenBank/DDBJ databases">
        <title>Genomic Encyclopedia of Type Strains, Phase IV (KMG-V): Genome sequencing to study the core and pangenomes of soil and plant-associated prokaryotes.</title>
        <authorList>
            <person name="Whitman W."/>
        </authorList>
    </citation>
    <scope>NUCLEOTIDE SEQUENCE [LARGE SCALE GENOMIC DNA]</scope>
    <source>
        <strain evidence="5 6">BR 510</strain>
    </source>
</reference>
<dbReference type="RefSeq" id="WP_246670104.1">
    <property type="nucleotide sequence ID" value="NZ_VITK01000002.1"/>
</dbReference>
<accession>A0A560E3B3</accession>
<dbReference type="InterPro" id="IPR011990">
    <property type="entry name" value="TPR-like_helical_dom_sf"/>
</dbReference>
<name>A0A560E3B3_9BRAD</name>
<sequence>MGDKLLRFAGFELDQQRGELRGADGVAIRLRPKTFEMLRLFATSGGQVLTKQELMEAVWPNVHVGEDSLFQCIRELRTALGDERRQLIKLASGGGYSLMAEVLAERVAAAAVVTERPVADPVQAGPAAPTEAASVTPPHIVIGSRKRALVAAATGLCAIILAVAAAVPVWKPELLFRRAPPRVAVMPIVDASNDPRGAMMVAEVTDRLTDGFAKIQNISVVALRPSAVAGADKAGASVTSPDYEVRGELQRNDQSWTLRARIIKAGTGEVQSVVAASVNADEADAQLQQSRLVAGVGHALARRLNDVLESNAPSARARGASAGGDKVAIEQAIASINQTTRERFGMAQSMLQKALADEPDNLDIAVALSSLQLRGIQMAWFSADEAVAVEAKANATLQQALRSKPNSIPVLEAYCRFLSATNHFVESLVTCAKALSFDPWNGPALYLIGLGQIHLGRFDDALATFRQADRYDTPPSSRWTWLLGAGWATLLKGQGEEALPWLQRSIAITSASGRSHMLLAAALYRAGRKEEAKAAIEEGLRLRPGTTRLNVSPPKGNTSPVFLEASVRVVQSMVDAGLPEQ</sequence>
<feature type="transmembrane region" description="Helical" evidence="3">
    <location>
        <begin position="148"/>
        <end position="170"/>
    </location>
</feature>
<evidence type="ECO:0000256" key="3">
    <source>
        <dbReference type="SAM" id="Phobius"/>
    </source>
</evidence>
<dbReference type="Gene3D" id="1.25.40.10">
    <property type="entry name" value="Tetratricopeptide repeat domain"/>
    <property type="match status" value="1"/>
</dbReference>
<dbReference type="InterPro" id="IPR036388">
    <property type="entry name" value="WH-like_DNA-bd_sf"/>
</dbReference>
<dbReference type="Pfam" id="PF00486">
    <property type="entry name" value="Trans_reg_C"/>
    <property type="match status" value="1"/>
</dbReference>
<dbReference type="SUPFAM" id="SSF46894">
    <property type="entry name" value="C-terminal effector domain of the bipartite response regulators"/>
    <property type="match status" value="1"/>
</dbReference>
<dbReference type="InterPro" id="IPR016032">
    <property type="entry name" value="Sig_transdc_resp-reg_C-effctor"/>
</dbReference>
<feature type="DNA-binding region" description="OmpR/PhoB-type" evidence="2">
    <location>
        <begin position="3"/>
        <end position="100"/>
    </location>
</feature>
<dbReference type="CDD" id="cd00383">
    <property type="entry name" value="trans_reg_C"/>
    <property type="match status" value="1"/>
</dbReference>
<dbReference type="GO" id="GO:0003677">
    <property type="term" value="F:DNA binding"/>
    <property type="evidence" value="ECO:0007669"/>
    <property type="project" value="UniProtKB-UniRule"/>
</dbReference>
<evidence type="ECO:0000313" key="5">
    <source>
        <dbReference type="EMBL" id="TWB03780.1"/>
    </source>
</evidence>
<dbReference type="PROSITE" id="PS51755">
    <property type="entry name" value="OMPR_PHOB"/>
    <property type="match status" value="1"/>
</dbReference>
<evidence type="ECO:0000259" key="4">
    <source>
        <dbReference type="PROSITE" id="PS51755"/>
    </source>
</evidence>
<dbReference type="EMBL" id="VITK01000002">
    <property type="protein sequence ID" value="TWB03780.1"/>
    <property type="molecule type" value="Genomic_DNA"/>
</dbReference>
<keyword evidence="6" id="KW-1185">Reference proteome</keyword>
<dbReference type="STRING" id="1803665.GCA_001641335_02273"/>
<dbReference type="AlphaFoldDB" id="A0A560E3B3"/>
<evidence type="ECO:0000256" key="1">
    <source>
        <dbReference type="ARBA" id="ARBA00023125"/>
    </source>
</evidence>
<dbReference type="Proteomes" id="UP000319949">
    <property type="component" value="Unassembled WGS sequence"/>
</dbReference>
<dbReference type="SUPFAM" id="SSF48452">
    <property type="entry name" value="TPR-like"/>
    <property type="match status" value="1"/>
</dbReference>
<feature type="domain" description="OmpR/PhoB-type" evidence="4">
    <location>
        <begin position="3"/>
        <end position="100"/>
    </location>
</feature>
<dbReference type="GO" id="GO:0000160">
    <property type="term" value="P:phosphorelay signal transduction system"/>
    <property type="evidence" value="ECO:0007669"/>
    <property type="project" value="InterPro"/>
</dbReference>
<dbReference type="InterPro" id="IPR001867">
    <property type="entry name" value="OmpR/PhoB-type_DNA-bd"/>
</dbReference>
<dbReference type="GO" id="GO:0006355">
    <property type="term" value="P:regulation of DNA-templated transcription"/>
    <property type="evidence" value="ECO:0007669"/>
    <property type="project" value="InterPro"/>
</dbReference>
<comment type="caution">
    <text evidence="5">The sequence shown here is derived from an EMBL/GenBank/DDBJ whole genome shotgun (WGS) entry which is preliminary data.</text>
</comment>
<gene>
    <name evidence="5" type="ORF">FBZ96_102253</name>
</gene>
<keyword evidence="3" id="KW-1133">Transmembrane helix</keyword>
<dbReference type="Gene3D" id="1.10.10.10">
    <property type="entry name" value="Winged helix-like DNA-binding domain superfamily/Winged helix DNA-binding domain"/>
    <property type="match status" value="1"/>
</dbReference>
<keyword evidence="3" id="KW-0812">Transmembrane</keyword>